<feature type="region of interest" description="Disordered" evidence="1">
    <location>
        <begin position="777"/>
        <end position="801"/>
    </location>
</feature>
<feature type="compositionally biased region" description="Basic residues" evidence="1">
    <location>
        <begin position="76"/>
        <end position="92"/>
    </location>
</feature>
<dbReference type="OrthoDB" id="3260408at2759"/>
<dbReference type="HOGENOM" id="CLU_319846_0_0_1"/>
<feature type="compositionally biased region" description="Polar residues" evidence="1">
    <location>
        <begin position="367"/>
        <end position="397"/>
    </location>
</feature>
<name>A0A0C3DG91_9AGAM</name>
<feature type="region of interest" description="Disordered" evidence="1">
    <location>
        <begin position="1"/>
        <end position="92"/>
    </location>
</feature>
<dbReference type="InParanoid" id="A0A0C3DG91"/>
<reference evidence="2 3" key="1">
    <citation type="submission" date="2014-04" db="EMBL/GenBank/DDBJ databases">
        <authorList>
            <consortium name="DOE Joint Genome Institute"/>
            <person name="Kuo A."/>
            <person name="Kohler A."/>
            <person name="Nagy L.G."/>
            <person name="Floudas D."/>
            <person name="Copeland A."/>
            <person name="Barry K.W."/>
            <person name="Cichocki N."/>
            <person name="Veneault-Fourrey C."/>
            <person name="LaButti K."/>
            <person name="Lindquist E.A."/>
            <person name="Lipzen A."/>
            <person name="Lundell T."/>
            <person name="Morin E."/>
            <person name="Murat C."/>
            <person name="Sun H."/>
            <person name="Tunlid A."/>
            <person name="Henrissat B."/>
            <person name="Grigoriev I.V."/>
            <person name="Hibbett D.S."/>
            <person name="Martin F."/>
            <person name="Nordberg H.P."/>
            <person name="Cantor M.N."/>
            <person name="Hua S.X."/>
        </authorList>
    </citation>
    <scope>NUCLEOTIDE SEQUENCE [LARGE SCALE GENOMIC DNA]</scope>
    <source>
        <strain evidence="2 3">Foug A</strain>
    </source>
</reference>
<sequence length="886" mass="98018">MVVTRRMTPVAPSPPVSRSQSSQGAPRPARASLTQDIGSAPMASSPLASGGAHTVASATEVTNGFDNHEHDADKHSVRKSKKNKPKKLGKSKRRKSNFQAFLDFMFKLLLLAFTIYTLSVCPQDSHQQTPLCRGLSEYKRIVLDPYIIPPLQAAFSHPSIAPHVERARPYVHRVIEVTVPIISRAQSQWNQHVIPQWEKYVVPEWNRHVVPQWRRHIAPRVDTARVALAPYRRQVETVYYSFAPRAHRALYNLQRWQRQARPYILLAASKTHEGYNAAKPYTAPLVKRAGLALQHVALFLQDQRQHFVDPHVAKIWDKVKELSRGKQAVGGPVPTLQVSSPTEEQGPSTEVVSPESAPISVGLSEDALTSTVTPSPSPILQTTSGNSKLSVTQSSANPVEHVTPTPYVTSTAVGSAFSGTPEHTDSIAVLPSQMEYIESLEVEAISEDTVLSDTQRAPEPQAPVVEPITKESSPSDDSSSRAHVVDATSTPAIGDTRATLSGNNDEIDMDAFYAELGLDEPLNASNNSQEQFVPLSTESEEELAEQRRLKAEETARKRADIELRHVKWEAELQAQIKQSTAELHSRLRSLREAGAAELSSSVEVRHAIDGLASEAEKYIKGAEIYLKNLKGENRKREEKLALWDRVVEKVAGKFTERLSATESAVFEQYSFLRELELREVTSATLKVRDIAEKGQVDLGLDYAWLDDVTYNDWQRYHGLIQASENFAQEAASIQNGTHPSDTAPNPVLPVIEDIESEIRDIAIAFETRLRRIKRDGERAFNNGNGNGTASHEEDKVSATEPEVSILPIPDATERPNTVAVPPVIIGRSQEEVLEALKKVQPHDGQETLSTAKGAVDPEEVVSSLVREIEVEKQVRSESSTMSHTEL</sequence>
<dbReference type="EMBL" id="KN822070">
    <property type="protein sequence ID" value="KIM59710.1"/>
    <property type="molecule type" value="Genomic_DNA"/>
</dbReference>
<gene>
    <name evidence="2" type="ORF">SCLCIDRAFT_1217486</name>
</gene>
<evidence type="ECO:0000313" key="3">
    <source>
        <dbReference type="Proteomes" id="UP000053989"/>
    </source>
</evidence>
<feature type="compositionally biased region" description="Basic and acidic residues" evidence="1">
    <location>
        <begin position="66"/>
        <end position="75"/>
    </location>
</feature>
<feature type="compositionally biased region" description="Polar residues" evidence="1">
    <location>
        <begin position="56"/>
        <end position="65"/>
    </location>
</feature>
<feature type="region of interest" description="Disordered" evidence="1">
    <location>
        <begin position="449"/>
        <end position="503"/>
    </location>
</feature>
<dbReference type="AlphaFoldDB" id="A0A0C3DG91"/>
<dbReference type="Proteomes" id="UP000053989">
    <property type="component" value="Unassembled WGS sequence"/>
</dbReference>
<evidence type="ECO:0000313" key="2">
    <source>
        <dbReference type="EMBL" id="KIM59710.1"/>
    </source>
</evidence>
<protein>
    <submittedName>
        <fullName evidence="2">Uncharacterized protein</fullName>
    </submittedName>
</protein>
<accession>A0A0C3DG91</accession>
<feature type="region of interest" description="Disordered" evidence="1">
    <location>
        <begin position="326"/>
        <end position="403"/>
    </location>
</feature>
<dbReference type="STRING" id="1036808.A0A0C3DG91"/>
<organism evidence="2 3">
    <name type="scientific">Scleroderma citrinum Foug A</name>
    <dbReference type="NCBI Taxonomy" id="1036808"/>
    <lineage>
        <taxon>Eukaryota</taxon>
        <taxon>Fungi</taxon>
        <taxon>Dikarya</taxon>
        <taxon>Basidiomycota</taxon>
        <taxon>Agaricomycotina</taxon>
        <taxon>Agaricomycetes</taxon>
        <taxon>Agaricomycetidae</taxon>
        <taxon>Boletales</taxon>
        <taxon>Sclerodermatineae</taxon>
        <taxon>Sclerodermataceae</taxon>
        <taxon>Scleroderma</taxon>
    </lineage>
</organism>
<keyword evidence="3" id="KW-1185">Reference proteome</keyword>
<proteinExistence type="predicted"/>
<feature type="compositionally biased region" description="Polar residues" evidence="1">
    <location>
        <begin position="336"/>
        <end position="351"/>
    </location>
</feature>
<reference evidence="3" key="2">
    <citation type="submission" date="2015-01" db="EMBL/GenBank/DDBJ databases">
        <title>Evolutionary Origins and Diversification of the Mycorrhizal Mutualists.</title>
        <authorList>
            <consortium name="DOE Joint Genome Institute"/>
            <consortium name="Mycorrhizal Genomics Consortium"/>
            <person name="Kohler A."/>
            <person name="Kuo A."/>
            <person name="Nagy L.G."/>
            <person name="Floudas D."/>
            <person name="Copeland A."/>
            <person name="Barry K.W."/>
            <person name="Cichocki N."/>
            <person name="Veneault-Fourrey C."/>
            <person name="LaButti K."/>
            <person name="Lindquist E.A."/>
            <person name="Lipzen A."/>
            <person name="Lundell T."/>
            <person name="Morin E."/>
            <person name="Murat C."/>
            <person name="Riley R."/>
            <person name="Ohm R."/>
            <person name="Sun H."/>
            <person name="Tunlid A."/>
            <person name="Henrissat B."/>
            <person name="Grigoriev I.V."/>
            <person name="Hibbett D.S."/>
            <person name="Martin F."/>
        </authorList>
    </citation>
    <scope>NUCLEOTIDE SEQUENCE [LARGE SCALE GENOMIC DNA]</scope>
    <source>
        <strain evidence="3">Foug A</strain>
    </source>
</reference>
<evidence type="ECO:0000256" key="1">
    <source>
        <dbReference type="SAM" id="MobiDB-lite"/>
    </source>
</evidence>